<feature type="compositionally biased region" description="Polar residues" evidence="1">
    <location>
        <begin position="28"/>
        <end position="60"/>
    </location>
</feature>
<feature type="region of interest" description="Disordered" evidence="1">
    <location>
        <begin position="28"/>
        <end position="62"/>
    </location>
</feature>
<evidence type="ECO:0000313" key="4">
    <source>
        <dbReference type="Proteomes" id="UP000198541"/>
    </source>
</evidence>
<dbReference type="AlphaFoldDB" id="A0A1H0AWR0"/>
<dbReference type="PROSITE" id="PS51257">
    <property type="entry name" value="PROKAR_LIPOPROTEIN"/>
    <property type="match status" value="1"/>
</dbReference>
<organism evidence="3 4">
    <name type="scientific">Actinomyces ruminicola</name>
    <dbReference type="NCBI Taxonomy" id="332524"/>
    <lineage>
        <taxon>Bacteria</taxon>
        <taxon>Bacillati</taxon>
        <taxon>Actinomycetota</taxon>
        <taxon>Actinomycetes</taxon>
        <taxon>Actinomycetales</taxon>
        <taxon>Actinomycetaceae</taxon>
        <taxon>Actinomyces</taxon>
    </lineage>
</organism>
<gene>
    <name evidence="3" type="ORF">SAMN05216355_102173</name>
</gene>
<protein>
    <recommendedName>
        <fullName evidence="5">Lipoprotein LpqN</fullName>
    </recommendedName>
</protein>
<feature type="signal peptide" evidence="2">
    <location>
        <begin position="1"/>
        <end position="31"/>
    </location>
</feature>
<evidence type="ECO:0000313" key="3">
    <source>
        <dbReference type="EMBL" id="SDN37646.1"/>
    </source>
</evidence>
<keyword evidence="2" id="KW-0732">Signal</keyword>
<dbReference type="PROSITE" id="PS51318">
    <property type="entry name" value="TAT"/>
    <property type="match status" value="1"/>
</dbReference>
<name>A0A1H0AWR0_9ACTO</name>
<evidence type="ECO:0000256" key="2">
    <source>
        <dbReference type="SAM" id="SignalP"/>
    </source>
</evidence>
<evidence type="ECO:0000256" key="1">
    <source>
        <dbReference type="SAM" id="MobiDB-lite"/>
    </source>
</evidence>
<feature type="chain" id="PRO_5011627069" description="Lipoprotein LpqN" evidence="2">
    <location>
        <begin position="32"/>
        <end position="234"/>
    </location>
</feature>
<keyword evidence="4" id="KW-1185">Reference proteome</keyword>
<dbReference type="RefSeq" id="WP_092533906.1">
    <property type="nucleotide sequence ID" value="NZ_FNIM01000002.1"/>
</dbReference>
<evidence type="ECO:0008006" key="5">
    <source>
        <dbReference type="Google" id="ProtNLM"/>
    </source>
</evidence>
<reference evidence="4" key="1">
    <citation type="submission" date="2016-10" db="EMBL/GenBank/DDBJ databases">
        <authorList>
            <person name="Varghese N."/>
            <person name="Submissions S."/>
        </authorList>
    </citation>
    <scope>NUCLEOTIDE SEQUENCE [LARGE SCALE GENOMIC DNA]</scope>
    <source>
        <strain evidence="4">DSM 27982</strain>
    </source>
</reference>
<sequence length="234" mass="24174">MAHPSRRTALTTAFAAALATSLVACSGSNSADSTSTATEQENSQTATEANGSADNGSDSAATVPDGYTAVKLPDINMSFAVPSGWETLTSTDAADAERVSAFTQATGLDADSVQLKLETYSMLCAAVAQSDTTEEIDVRVDATVNELRTEEEISADNKENGLGAVDLSVSTTTTGTGAEARTMSYSIDLLGKMQYTTMINTLNPDGNGIVLFSITSTASAERAQELAEAILSSI</sequence>
<accession>A0A1H0AWR0</accession>
<dbReference type="STRING" id="332524.SAMN04487766_101260"/>
<proteinExistence type="predicted"/>
<dbReference type="EMBL" id="FNIM01000002">
    <property type="protein sequence ID" value="SDN37646.1"/>
    <property type="molecule type" value="Genomic_DNA"/>
</dbReference>
<dbReference type="Proteomes" id="UP000198541">
    <property type="component" value="Unassembled WGS sequence"/>
</dbReference>
<dbReference type="InterPro" id="IPR006311">
    <property type="entry name" value="TAT_signal"/>
</dbReference>